<name>A0A0R3RCU6_9BILA</name>
<proteinExistence type="predicted"/>
<protein>
    <submittedName>
        <fullName evidence="3">Ovule protein</fullName>
    </submittedName>
</protein>
<keyword evidence="2" id="KW-1185">Reference proteome</keyword>
<dbReference type="AlphaFoldDB" id="A0A0R3RCU6"/>
<sequence length="99" mass="11553">LFGSKGRDFQYQLTVTARSEEGKTRQSAGKTMNTLKHFFWEWRFLRIFFMFQPCIPHRSIFSFFVVTIDNSLIITNIDRCSSKSISSVDFSLISVSLKK</sequence>
<accession>A0A0R3RCU6</accession>
<reference evidence="1 2" key="2">
    <citation type="submission" date="2018-11" db="EMBL/GenBank/DDBJ databases">
        <authorList>
            <consortium name="Pathogen Informatics"/>
        </authorList>
    </citation>
    <scope>NUCLEOTIDE SEQUENCE [LARGE SCALE GENOMIC DNA]</scope>
</reference>
<evidence type="ECO:0000313" key="2">
    <source>
        <dbReference type="Proteomes" id="UP000280834"/>
    </source>
</evidence>
<reference evidence="3" key="1">
    <citation type="submission" date="2017-02" db="UniProtKB">
        <authorList>
            <consortium name="WormBaseParasite"/>
        </authorList>
    </citation>
    <scope>IDENTIFICATION</scope>
</reference>
<organism evidence="3">
    <name type="scientific">Brugia timori</name>
    <dbReference type="NCBI Taxonomy" id="42155"/>
    <lineage>
        <taxon>Eukaryota</taxon>
        <taxon>Metazoa</taxon>
        <taxon>Ecdysozoa</taxon>
        <taxon>Nematoda</taxon>
        <taxon>Chromadorea</taxon>
        <taxon>Rhabditida</taxon>
        <taxon>Spirurina</taxon>
        <taxon>Spiruromorpha</taxon>
        <taxon>Filarioidea</taxon>
        <taxon>Onchocercidae</taxon>
        <taxon>Brugia</taxon>
    </lineage>
</organism>
<evidence type="ECO:0000313" key="3">
    <source>
        <dbReference type="WBParaSite" id="BTMF_0001786801-mRNA-1"/>
    </source>
</evidence>
<dbReference type="Proteomes" id="UP000280834">
    <property type="component" value="Unassembled WGS sequence"/>
</dbReference>
<evidence type="ECO:0000313" key="1">
    <source>
        <dbReference type="EMBL" id="VDO56055.1"/>
    </source>
</evidence>
<dbReference type="EMBL" id="UZAG01023213">
    <property type="protein sequence ID" value="VDO56055.1"/>
    <property type="molecule type" value="Genomic_DNA"/>
</dbReference>
<dbReference type="WBParaSite" id="BTMF_0001786801-mRNA-1">
    <property type="protein sequence ID" value="BTMF_0001786801-mRNA-1"/>
    <property type="gene ID" value="BTMF_0001786801"/>
</dbReference>
<gene>
    <name evidence="1" type="ORF">BTMF_LOCUS15832</name>
</gene>